<keyword evidence="2" id="KW-0456">Lyase</keyword>
<organism evidence="2 3">
    <name type="scientific">Calothrix parasitica NIES-267</name>
    <dbReference type="NCBI Taxonomy" id="1973488"/>
    <lineage>
        <taxon>Bacteria</taxon>
        <taxon>Bacillati</taxon>
        <taxon>Cyanobacteriota</taxon>
        <taxon>Cyanophyceae</taxon>
        <taxon>Nostocales</taxon>
        <taxon>Calotrichaceae</taxon>
        <taxon>Calothrix</taxon>
    </lineage>
</organism>
<name>A0A1Z4LZW8_9CYAN</name>
<dbReference type="PROSITE" id="PS50077">
    <property type="entry name" value="HEAT_REPEAT"/>
    <property type="match status" value="1"/>
</dbReference>
<gene>
    <name evidence="2" type="ORF">NIES267_62760</name>
</gene>
<evidence type="ECO:0000313" key="3">
    <source>
        <dbReference type="Proteomes" id="UP000218418"/>
    </source>
</evidence>
<dbReference type="Gene3D" id="3.40.1580.10">
    <property type="entry name" value="SMI1/KNR4-like"/>
    <property type="match status" value="1"/>
</dbReference>
<protein>
    <submittedName>
        <fullName evidence="2">PBS lyase HEAT-like repeat protein</fullName>
    </submittedName>
</protein>
<sequence length="271" mass="30889">MSQLTDSLNQIKTWLEENFPQAAETITPGLTLSEIESKIENLPFSLPEEFYELYQWSGGNDLTSQTTYSYIFGADDATSLINLEYAMEVFPDFVDEDEECAVHYINKPLFPIFGSDATFHCIIGDWEDETPSPIVYVSDIIETNHSYVSLTSMIQTAVESLEANALDFNSKSYNKWDEEKYAEIYFKYNSNILELSVKGLKQHLLIAEPNSVAEEKAENNFIEDIANLYVKKQNLGSEQLDSEMLEPLVIALEDEDKRVRNLARKALEELG</sequence>
<dbReference type="AlphaFoldDB" id="A0A1Z4LZW8"/>
<accession>A0A1Z4LZW8</accession>
<dbReference type="EMBL" id="AP018227">
    <property type="protein sequence ID" value="BAY86765.1"/>
    <property type="molecule type" value="Genomic_DNA"/>
</dbReference>
<reference evidence="2 3" key="1">
    <citation type="submission" date="2017-06" db="EMBL/GenBank/DDBJ databases">
        <title>Genome sequencing of cyanobaciteial culture collection at National Institute for Environmental Studies (NIES).</title>
        <authorList>
            <person name="Hirose Y."/>
            <person name="Shimura Y."/>
            <person name="Fujisawa T."/>
            <person name="Nakamura Y."/>
            <person name="Kawachi M."/>
        </authorList>
    </citation>
    <scope>NUCLEOTIDE SEQUENCE [LARGE SCALE GENOMIC DNA]</scope>
    <source>
        <strain evidence="2 3">NIES-267</strain>
    </source>
</reference>
<dbReference type="OrthoDB" id="513405at2"/>
<keyword evidence="3" id="KW-1185">Reference proteome</keyword>
<feature type="domain" description="Knr4/Smi1-like" evidence="1">
    <location>
        <begin position="29"/>
        <end position="96"/>
    </location>
</feature>
<dbReference type="InterPro" id="IPR037883">
    <property type="entry name" value="Knr4/Smi1-like_sf"/>
</dbReference>
<evidence type="ECO:0000313" key="2">
    <source>
        <dbReference type="EMBL" id="BAY86765.1"/>
    </source>
</evidence>
<dbReference type="Proteomes" id="UP000218418">
    <property type="component" value="Chromosome"/>
</dbReference>
<evidence type="ECO:0000259" key="1">
    <source>
        <dbReference type="SMART" id="SM00860"/>
    </source>
</evidence>
<dbReference type="SMART" id="SM00860">
    <property type="entry name" value="SMI1_KNR4"/>
    <property type="match status" value="1"/>
</dbReference>
<dbReference type="InterPro" id="IPR018958">
    <property type="entry name" value="Knr4/Smi1-like_dom"/>
</dbReference>
<proteinExistence type="predicted"/>
<dbReference type="InterPro" id="IPR021133">
    <property type="entry name" value="HEAT_type_2"/>
</dbReference>
<dbReference type="SUPFAM" id="SSF160631">
    <property type="entry name" value="SMI1/KNR4-like"/>
    <property type="match status" value="1"/>
</dbReference>
<dbReference type="GO" id="GO:0016829">
    <property type="term" value="F:lyase activity"/>
    <property type="evidence" value="ECO:0007669"/>
    <property type="project" value="UniProtKB-KW"/>
</dbReference>